<name>A0ACB8UWQ2_9EURO</name>
<reference evidence="1" key="1">
    <citation type="journal article" date="2022" name="bioRxiv">
        <title>Population genetic analysis of Ophidiomyces ophidiicola, the causative agent of snake fungal disease, indicates recent introductions to the USA.</title>
        <authorList>
            <person name="Ladner J.T."/>
            <person name="Palmer J.M."/>
            <person name="Ettinger C.L."/>
            <person name="Stajich J.E."/>
            <person name="Farrell T.M."/>
            <person name="Glorioso B.M."/>
            <person name="Lawson B."/>
            <person name="Price S.J."/>
            <person name="Stengle A.G."/>
            <person name="Grear D.A."/>
            <person name="Lorch J.M."/>
        </authorList>
    </citation>
    <scope>NUCLEOTIDE SEQUENCE</scope>
    <source>
        <strain evidence="1">NWHC 24266-5</strain>
    </source>
</reference>
<proteinExistence type="predicted"/>
<sequence length="672" mass="75840">MTAKDNSGNPDGENGSNSRALLLFVDESNPDQTAIKRHVMQNHVRKKRGLAKSQAQKAVRVTKKRPDNRLSRSTSVAPLHKSAKGETRSLVLMERNDDSSSSISSGQIRRTNTTALVNRQKTISTESSRPLNADSSHDIDLELIETIERDSTSLDNYTLLDVVDLASQSNDEKSLSKQGANHSRMTSYPESSDCSYSLSTVFPSSASRSPSPQTLLSAAWKDPFNVLPMKLTDREEELFHFYVTYMPACSYGFNVLPRKAHNWYNEVFVPEAMKGAMAFQNTILVHASSSQAWVCGLDETAESIAHRDKGLKALIKHRSIYPNDFSDALISATLSAAAVEDFDQRNDRKEPSWWHMRGAMEMIARRGGTAAFRQSRRMAMLINWSDYIFSGFSTHPQKSSFYFEPSSEFSGSVSSSSSQASSSQYPSPSPLSDFNPMTEIETQCEAFLEFLRRSERLAFDTASSSSEKTTTPRRNLSFATDTLLYKILSSGPGARFATAGTRKQIISRLASLLMINAALWDYRLLPEKRDRFLKALSMKLVDKEVDLNESVEALLQILLAYDDTFGIRDLEKEEYNENLRNHLVFNHETGESLTVRAIKSGIDPYQRPWLVGRLLKIAKRLCWVSWMSLNEMLFSFLTLHLQWPRMALWEDSLRKEILSAPLTKYVMPIPRS</sequence>
<protein>
    <submittedName>
        <fullName evidence="1">Uncharacterized protein</fullName>
    </submittedName>
</protein>
<dbReference type="EMBL" id="JALBCA010000045">
    <property type="protein sequence ID" value="KAI2386699.1"/>
    <property type="molecule type" value="Genomic_DNA"/>
</dbReference>
<evidence type="ECO:0000313" key="1">
    <source>
        <dbReference type="EMBL" id="KAI2386699.1"/>
    </source>
</evidence>
<accession>A0ACB8UWQ2</accession>
<organism evidence="1">
    <name type="scientific">Ophidiomyces ophidiicola</name>
    <dbReference type="NCBI Taxonomy" id="1387563"/>
    <lineage>
        <taxon>Eukaryota</taxon>
        <taxon>Fungi</taxon>
        <taxon>Dikarya</taxon>
        <taxon>Ascomycota</taxon>
        <taxon>Pezizomycotina</taxon>
        <taxon>Eurotiomycetes</taxon>
        <taxon>Eurotiomycetidae</taxon>
        <taxon>Onygenales</taxon>
        <taxon>Onygenaceae</taxon>
        <taxon>Ophidiomyces</taxon>
    </lineage>
</organism>
<gene>
    <name evidence="1" type="ORF">LOY88_003420</name>
</gene>
<comment type="caution">
    <text evidence="1">The sequence shown here is derived from an EMBL/GenBank/DDBJ whole genome shotgun (WGS) entry which is preliminary data.</text>
</comment>